<comment type="caution">
    <text evidence="1">The sequence shown here is derived from an EMBL/GenBank/DDBJ whole genome shotgun (WGS) entry which is preliminary data.</text>
</comment>
<dbReference type="Proteomes" id="UP000018890">
    <property type="component" value="Unassembled WGS sequence"/>
</dbReference>
<keyword evidence="2" id="KW-1185">Reference proteome</keyword>
<protein>
    <submittedName>
        <fullName evidence="1">Uncharacterized protein</fullName>
    </submittedName>
</protein>
<evidence type="ECO:0000313" key="2">
    <source>
        <dbReference type="Proteomes" id="UP000018890"/>
    </source>
</evidence>
<dbReference type="AlphaFoldDB" id="W4Q043"/>
<dbReference type="EMBL" id="BAUT01000009">
    <property type="protein sequence ID" value="GAE25416.1"/>
    <property type="molecule type" value="Genomic_DNA"/>
</dbReference>
<reference evidence="1" key="1">
    <citation type="journal article" date="2014" name="Genome Announc.">
        <title>Draft Genome Sequences of Three Alkaliphilic Bacillus Strains, Bacillus wakoensis JCM 9140T, Bacillus akibai JCM 9157T, and Bacillus hemicellulosilyticus JCM 9152T.</title>
        <authorList>
            <person name="Yuki M."/>
            <person name="Oshima K."/>
            <person name="Suda W."/>
            <person name="Oshida Y."/>
            <person name="Kitamura K."/>
            <person name="Iida T."/>
            <person name="Hattori M."/>
            <person name="Ohkuma M."/>
        </authorList>
    </citation>
    <scope>NUCLEOTIDE SEQUENCE [LARGE SCALE GENOMIC DNA]</scope>
    <source>
        <strain evidence="1">JCM 9140</strain>
    </source>
</reference>
<gene>
    <name evidence="1" type="ORF">JCM9140_1409</name>
</gene>
<evidence type="ECO:0000313" key="1">
    <source>
        <dbReference type="EMBL" id="GAE25416.1"/>
    </source>
</evidence>
<accession>W4Q043</accession>
<organism evidence="1 2">
    <name type="scientific">Halalkalibacter wakoensis JCM 9140</name>
    <dbReference type="NCBI Taxonomy" id="1236970"/>
    <lineage>
        <taxon>Bacteria</taxon>
        <taxon>Bacillati</taxon>
        <taxon>Bacillota</taxon>
        <taxon>Bacilli</taxon>
        <taxon>Bacillales</taxon>
        <taxon>Bacillaceae</taxon>
        <taxon>Halalkalibacter</taxon>
    </lineage>
</organism>
<sequence length="172" mass="19401">MSCIIPSKSNGTIFPGCTSKSKIISVARRQFVSIDVRAVFVVTFVTINRSLSTTQCKMTTIPSYLAAICRFHSLSKNNATERGRSFVCGYFSIDIRNDFSNKKNERSSMPSDLILSFALFVKATGQRYVFTCVLIICPPACFFTHKNFDCFLSKVNYSISNRRGLTMQQEKH</sequence>
<name>W4Q043_9BACI</name>
<proteinExistence type="predicted"/>